<evidence type="ECO:0000256" key="11">
    <source>
        <dbReference type="RuleBase" id="RU003983"/>
    </source>
</evidence>
<feature type="domain" description="Peptidase M48" evidence="13">
    <location>
        <begin position="92"/>
        <end position="326"/>
    </location>
</feature>
<dbReference type="GO" id="GO:0006508">
    <property type="term" value="P:proteolysis"/>
    <property type="evidence" value="ECO:0007669"/>
    <property type="project" value="UniProtKB-KW"/>
</dbReference>
<evidence type="ECO:0000256" key="9">
    <source>
        <dbReference type="ARBA" id="ARBA00023049"/>
    </source>
</evidence>
<dbReference type="AlphaFoldDB" id="A0A318SP79"/>
<keyword evidence="9 11" id="KW-0482">Metalloprotease</keyword>
<name>A0A318SP79_9DEIO</name>
<dbReference type="GO" id="GO:0004222">
    <property type="term" value="F:metalloendopeptidase activity"/>
    <property type="evidence" value="ECO:0007669"/>
    <property type="project" value="InterPro"/>
</dbReference>
<evidence type="ECO:0000313" key="15">
    <source>
        <dbReference type="Proteomes" id="UP000248326"/>
    </source>
</evidence>
<reference evidence="14 15" key="1">
    <citation type="submission" date="2018-06" db="EMBL/GenBank/DDBJ databases">
        <title>Genomic Encyclopedia of Type Strains, Phase IV (KMG-IV): sequencing the most valuable type-strain genomes for metagenomic binning, comparative biology and taxonomic classification.</title>
        <authorList>
            <person name="Goeker M."/>
        </authorList>
    </citation>
    <scope>NUCLEOTIDE SEQUENCE [LARGE SCALE GENOMIC DNA]</scope>
    <source>
        <strain evidence="14 15">DSM 18048</strain>
    </source>
</reference>
<accession>A0A318SP79</accession>
<keyword evidence="14" id="KW-0346">Stress response</keyword>
<evidence type="ECO:0000256" key="4">
    <source>
        <dbReference type="ARBA" id="ARBA00022692"/>
    </source>
</evidence>
<keyword evidence="8 12" id="KW-1133">Transmembrane helix</keyword>
<comment type="cofactor">
    <cofactor evidence="11">
        <name>Zn(2+)</name>
        <dbReference type="ChEBI" id="CHEBI:29105"/>
    </cofactor>
    <text evidence="11">Binds 1 zinc ion per subunit.</text>
</comment>
<dbReference type="Gene3D" id="3.30.2010.10">
    <property type="entry name" value="Metalloproteases ('zincins'), catalytic domain"/>
    <property type="match status" value="1"/>
</dbReference>
<keyword evidence="15" id="KW-1185">Reference proteome</keyword>
<gene>
    <name evidence="14" type="ORF">DES52_105198</name>
</gene>
<keyword evidence="3 11" id="KW-0645">Protease</keyword>
<feature type="transmembrane region" description="Helical" evidence="12">
    <location>
        <begin position="58"/>
        <end position="76"/>
    </location>
</feature>
<evidence type="ECO:0000256" key="6">
    <source>
        <dbReference type="ARBA" id="ARBA00022801"/>
    </source>
</evidence>
<feature type="transmembrane region" description="Helical" evidence="12">
    <location>
        <begin position="199"/>
        <end position="225"/>
    </location>
</feature>
<evidence type="ECO:0000256" key="2">
    <source>
        <dbReference type="ARBA" id="ARBA00022475"/>
    </source>
</evidence>
<dbReference type="EMBL" id="QJSX01000005">
    <property type="protein sequence ID" value="PYE54560.1"/>
    <property type="molecule type" value="Genomic_DNA"/>
</dbReference>
<evidence type="ECO:0000256" key="7">
    <source>
        <dbReference type="ARBA" id="ARBA00022833"/>
    </source>
</evidence>
<comment type="subcellular location">
    <subcellularLocation>
        <location evidence="1">Cell membrane</location>
        <topology evidence="1">Multi-pass membrane protein</topology>
    </subcellularLocation>
</comment>
<dbReference type="InterPro" id="IPR050083">
    <property type="entry name" value="HtpX_protease"/>
</dbReference>
<evidence type="ECO:0000256" key="8">
    <source>
        <dbReference type="ARBA" id="ARBA00022989"/>
    </source>
</evidence>
<keyword evidence="7 11" id="KW-0862">Zinc</keyword>
<proteinExistence type="inferred from homology"/>
<evidence type="ECO:0000313" key="14">
    <source>
        <dbReference type="EMBL" id="PYE54560.1"/>
    </source>
</evidence>
<comment type="caution">
    <text evidence="14">The sequence shown here is derived from an EMBL/GenBank/DDBJ whole genome shotgun (WGS) entry which is preliminary data.</text>
</comment>
<protein>
    <submittedName>
        <fullName evidence="14">Heat shock protein HtpX</fullName>
    </submittedName>
</protein>
<keyword evidence="2" id="KW-1003">Cell membrane</keyword>
<dbReference type="CDD" id="cd07328">
    <property type="entry name" value="M48_Ste24p_like"/>
    <property type="match status" value="1"/>
</dbReference>
<dbReference type="PANTHER" id="PTHR43221:SF1">
    <property type="entry name" value="PROTEASE HTPX"/>
    <property type="match status" value="1"/>
</dbReference>
<dbReference type="Proteomes" id="UP000248326">
    <property type="component" value="Unassembled WGS sequence"/>
</dbReference>
<keyword evidence="6 11" id="KW-0378">Hydrolase</keyword>
<evidence type="ECO:0000256" key="5">
    <source>
        <dbReference type="ARBA" id="ARBA00022723"/>
    </source>
</evidence>
<dbReference type="PANTHER" id="PTHR43221">
    <property type="entry name" value="PROTEASE HTPX"/>
    <property type="match status" value="1"/>
</dbReference>
<evidence type="ECO:0000256" key="12">
    <source>
        <dbReference type="SAM" id="Phobius"/>
    </source>
</evidence>
<feature type="transmembrane region" description="Helical" evidence="12">
    <location>
        <begin position="24"/>
        <end position="46"/>
    </location>
</feature>
<dbReference type="InterPro" id="IPR001915">
    <property type="entry name" value="Peptidase_M48"/>
</dbReference>
<comment type="similarity">
    <text evidence="11">Belongs to the peptidase M48 family.</text>
</comment>
<keyword evidence="10 12" id="KW-0472">Membrane</keyword>
<dbReference type="GO" id="GO:0005886">
    <property type="term" value="C:plasma membrane"/>
    <property type="evidence" value="ECO:0007669"/>
    <property type="project" value="UniProtKB-SubCell"/>
</dbReference>
<evidence type="ECO:0000256" key="1">
    <source>
        <dbReference type="ARBA" id="ARBA00004651"/>
    </source>
</evidence>
<dbReference type="Pfam" id="PF01435">
    <property type="entry name" value="Peptidase_M48"/>
    <property type="match status" value="1"/>
</dbReference>
<sequence>MNAARARRLRDEFVRAATQARPGAVYWVSQGIALLALAGYVALAVWAARVVWRATHPFHFGLLFVGVIALALVWIARPRFTRAPETVLTKEQAPHLHALVEEIARAMKAPVPTYLTVDAGFNAFMGTVGVGRTSWMNLGLPILLSLEPQERVFVIAHELAHAVNNDPRRGLLFAQAQNFLMHAWWVLRPQELWPRESGLYGLIGAPINLALLVVSCVPWGLAWLLTQLSGEASQRAEYHADLLAASVSGSEAARAALDKLHVADLYDYALQRHRLQPARAHVFEEFRHQIREASEAYWQAAREKRAKEGASLDASHPPTSYRVDVIAAHPAPPAVTLDHLRASAIAVELTPLVAPLSKVAYDEYSERLVS</sequence>
<evidence type="ECO:0000256" key="10">
    <source>
        <dbReference type="ARBA" id="ARBA00023136"/>
    </source>
</evidence>
<keyword evidence="5" id="KW-0479">Metal-binding</keyword>
<evidence type="ECO:0000256" key="3">
    <source>
        <dbReference type="ARBA" id="ARBA00022670"/>
    </source>
</evidence>
<evidence type="ECO:0000259" key="13">
    <source>
        <dbReference type="Pfam" id="PF01435"/>
    </source>
</evidence>
<organism evidence="14 15">
    <name type="scientific">Deinococcus yavapaiensis KR-236</name>
    <dbReference type="NCBI Taxonomy" id="694435"/>
    <lineage>
        <taxon>Bacteria</taxon>
        <taxon>Thermotogati</taxon>
        <taxon>Deinococcota</taxon>
        <taxon>Deinococci</taxon>
        <taxon>Deinococcales</taxon>
        <taxon>Deinococcaceae</taxon>
        <taxon>Deinococcus</taxon>
    </lineage>
</organism>
<dbReference type="GO" id="GO:0046872">
    <property type="term" value="F:metal ion binding"/>
    <property type="evidence" value="ECO:0007669"/>
    <property type="project" value="UniProtKB-KW"/>
</dbReference>
<keyword evidence="4 12" id="KW-0812">Transmembrane</keyword>